<organism evidence="1 2">
    <name type="scientific">Ulvibacterium marinum</name>
    <dbReference type="NCBI Taxonomy" id="2419782"/>
    <lineage>
        <taxon>Bacteria</taxon>
        <taxon>Pseudomonadati</taxon>
        <taxon>Bacteroidota</taxon>
        <taxon>Flavobacteriia</taxon>
        <taxon>Flavobacteriales</taxon>
        <taxon>Flavobacteriaceae</taxon>
        <taxon>Ulvibacterium</taxon>
    </lineage>
</organism>
<reference evidence="1 2" key="1">
    <citation type="submission" date="2018-10" db="EMBL/GenBank/DDBJ databases">
        <title>Ulvibacterium marinum gen. nov., sp. nov., a novel marine bacterium of the family Flavobacteriaceae, isolated from a culture of the green alga Ulva prolifera.</title>
        <authorList>
            <person name="Zhang Z."/>
        </authorList>
    </citation>
    <scope>NUCLEOTIDE SEQUENCE [LARGE SCALE GENOMIC DNA]</scope>
    <source>
        <strain evidence="1 2">CCMM003</strain>
    </source>
</reference>
<evidence type="ECO:0000313" key="2">
    <source>
        <dbReference type="Proteomes" id="UP000276603"/>
    </source>
</evidence>
<comment type="caution">
    <text evidence="1">The sequence shown here is derived from an EMBL/GenBank/DDBJ whole genome shotgun (WGS) entry which is preliminary data.</text>
</comment>
<dbReference type="InterPro" id="IPR045921">
    <property type="entry name" value="DUF6340"/>
</dbReference>
<proteinExistence type="predicted"/>
<name>A0A3B0C7Q0_9FLAO</name>
<dbReference type="OrthoDB" id="632318at2"/>
<accession>A0A3B0C7Q0</accession>
<gene>
    <name evidence="1" type="ORF">D7Z94_09885</name>
</gene>
<evidence type="ECO:0000313" key="1">
    <source>
        <dbReference type="EMBL" id="RKN81240.1"/>
    </source>
</evidence>
<dbReference type="RefSeq" id="WP_120711397.1">
    <property type="nucleotide sequence ID" value="NZ_RBCJ01000002.1"/>
</dbReference>
<dbReference type="Proteomes" id="UP000276603">
    <property type="component" value="Unassembled WGS sequence"/>
</dbReference>
<dbReference type="Pfam" id="PF19867">
    <property type="entry name" value="DUF6340"/>
    <property type="match status" value="1"/>
</dbReference>
<dbReference type="EMBL" id="RBCJ01000002">
    <property type="protein sequence ID" value="RKN81240.1"/>
    <property type="molecule type" value="Genomic_DNA"/>
</dbReference>
<dbReference type="AlphaFoldDB" id="A0A3B0C7Q0"/>
<protein>
    <submittedName>
        <fullName evidence="1">Uncharacterized protein</fullName>
    </submittedName>
</protein>
<sequence length="348" mass="38837">MKNLNLLAIYFGLILLVSSCSSTNRLTMGALEPAPVHLPNQVVNIGIINRSVPSEGNQTLDKIDKILSAEGLELDKKGAEAAVTALRDELERHDSFEHVKILLDADVGKGLGVFPATLSWGEIESLCETHQVDAIFSLAFYDTDTKVSYAMSTMQLPNSLGVNVSIPAHEVRLQTLVKNGWRIYYPAEKRIVDQFVFNEGLTAVGKGVNPIKAVEAIANRNEGVVELSKNMGSSYALRLLPFRTRISRDYYVRGTDNFVIAKRRAQTGDWDGAAVLWEKEINNPNRKIAGRAHYNMAIINEINGNLVEAMDWASKSYSDYNDRNALRYLNTLKYRFAQNEALEQQVSR</sequence>
<keyword evidence="2" id="KW-1185">Reference proteome</keyword>
<dbReference type="PROSITE" id="PS51257">
    <property type="entry name" value="PROKAR_LIPOPROTEIN"/>
    <property type="match status" value="1"/>
</dbReference>